<dbReference type="Proteomes" id="UP000195012">
    <property type="component" value="Unassembled WGS sequence"/>
</dbReference>
<feature type="domain" description="DIX" evidence="2">
    <location>
        <begin position="5"/>
        <end position="83"/>
    </location>
</feature>
<proteinExistence type="predicted"/>
<dbReference type="InterPro" id="IPR029071">
    <property type="entry name" value="Ubiquitin-like_domsf"/>
</dbReference>
<sequence>MSKTTIVFYNIINDKEDKNSQNVFYIPKPINSITLQDIRNGFPLVGTYHFRFKIIHNNNPAWVDISEESSPIPSLNSCIYAKVLRLSWMDHKQTKKAHDRKLLEEGVPKLCKNEKNIFDIKENKRDDHVQMSKTKGNIDMLLFESTPNKTMHVDVGNRKDGAKDQNYLDLMFN</sequence>
<dbReference type="eggNOG" id="ENOG502S8CZ">
    <property type="taxonomic scope" value="Eukaryota"/>
</dbReference>
<evidence type="ECO:0000256" key="1">
    <source>
        <dbReference type="ARBA" id="ARBA00022687"/>
    </source>
</evidence>
<accession>A0A1Y3DTU2</accession>
<reference evidence="3 4" key="1">
    <citation type="submission" date="2017-05" db="EMBL/GenBank/DDBJ databases">
        <title>PacBio assembly of a Plasmodium knowlesi genome sequence with Hi-C correction and manual annotation of the SICAvar gene family.</title>
        <authorList>
            <person name="Lapp S.A."/>
            <person name="Geraldo J.A."/>
            <person name="Chien J.-T."/>
            <person name="Ay F."/>
            <person name="Pakala S.B."/>
            <person name="Batugedara G."/>
            <person name="Humphrey J.C."/>
            <person name="Debarry J.D."/>
            <person name="Le Roch K.G."/>
            <person name="Galinski M.R."/>
            <person name="Kissinger J.C."/>
        </authorList>
    </citation>
    <scope>NUCLEOTIDE SEQUENCE [LARGE SCALE GENOMIC DNA]</scope>
    <source>
        <strain evidence="4">Malayan Strain Pk1 (A+)</strain>
    </source>
</reference>
<evidence type="ECO:0000259" key="2">
    <source>
        <dbReference type="Pfam" id="PF00778"/>
    </source>
</evidence>
<dbReference type="Pfam" id="PF00778">
    <property type="entry name" value="DIX"/>
    <property type="match status" value="1"/>
</dbReference>
<dbReference type="InterPro" id="IPR001158">
    <property type="entry name" value="DIX"/>
</dbReference>
<dbReference type="VEuPathDB" id="PlasmoDB:PKA1H_130042000"/>
<gene>
    <name evidence="3" type="ORF">PKNOH_S05380900</name>
</gene>
<dbReference type="VEuPathDB" id="PlasmoDB:PKNOH_S05380900"/>
<dbReference type="Gene3D" id="2.40.240.130">
    <property type="match status" value="1"/>
</dbReference>
<keyword evidence="1" id="KW-0879">Wnt signaling pathway</keyword>
<dbReference type="EMBL" id="NETL01000019">
    <property type="protein sequence ID" value="OTN67589.1"/>
    <property type="molecule type" value="Genomic_DNA"/>
</dbReference>
<dbReference type="GO" id="GO:0016055">
    <property type="term" value="P:Wnt signaling pathway"/>
    <property type="evidence" value="ECO:0007669"/>
    <property type="project" value="UniProtKB-KW"/>
</dbReference>
<dbReference type="PANTHER" id="PTHR42509">
    <property type="entry name" value="DIX DOMAIN-CONTAINING PROTEIN"/>
    <property type="match status" value="1"/>
</dbReference>
<evidence type="ECO:0000313" key="3">
    <source>
        <dbReference type="EMBL" id="OTN67589.1"/>
    </source>
</evidence>
<dbReference type="OrthoDB" id="10007451at2759"/>
<dbReference type="InterPro" id="IPR038207">
    <property type="entry name" value="DIX_dom_sf"/>
</dbReference>
<dbReference type="PANTHER" id="PTHR42509:SF1">
    <property type="entry name" value="DIX DOMAIN-CONTAINING PROTEIN"/>
    <property type="match status" value="1"/>
</dbReference>
<dbReference type="AlphaFoldDB" id="A0A1Y3DTU2"/>
<dbReference type="OMA" id="TTIVFYN"/>
<evidence type="ECO:0000313" key="4">
    <source>
        <dbReference type="Proteomes" id="UP000195012"/>
    </source>
</evidence>
<protein>
    <recommendedName>
        <fullName evidence="2">DIX domain-containing protein</fullName>
    </recommendedName>
</protein>
<name>A0A1Y3DTU2_PLAKN</name>
<comment type="caution">
    <text evidence="3">The sequence shown here is derived from an EMBL/GenBank/DDBJ whole genome shotgun (WGS) entry which is preliminary data.</text>
</comment>
<organism evidence="3 4">
    <name type="scientific">Plasmodium knowlesi</name>
    <dbReference type="NCBI Taxonomy" id="5850"/>
    <lineage>
        <taxon>Eukaryota</taxon>
        <taxon>Sar</taxon>
        <taxon>Alveolata</taxon>
        <taxon>Apicomplexa</taxon>
        <taxon>Aconoidasida</taxon>
        <taxon>Haemosporida</taxon>
        <taxon>Plasmodiidae</taxon>
        <taxon>Plasmodium</taxon>
        <taxon>Plasmodium (Plasmodium)</taxon>
    </lineage>
</organism>
<dbReference type="SUPFAM" id="SSF54236">
    <property type="entry name" value="Ubiquitin-like"/>
    <property type="match status" value="1"/>
</dbReference>
<dbReference type="VEuPathDB" id="PlasmoDB:PKNH_1337000"/>